<organism evidence="1 2">
    <name type="scientific">Candidatus Terrybacteria bacterium RIFCSPHIGHO2_01_FULL_48_17</name>
    <dbReference type="NCBI Taxonomy" id="1802362"/>
    <lineage>
        <taxon>Bacteria</taxon>
        <taxon>Candidatus Terryibacteriota</taxon>
    </lineage>
</organism>
<proteinExistence type="predicted"/>
<protein>
    <submittedName>
        <fullName evidence="1">Uncharacterized protein</fullName>
    </submittedName>
</protein>
<name>A0A1G2PK82_9BACT</name>
<dbReference type="Proteomes" id="UP000177629">
    <property type="component" value="Unassembled WGS sequence"/>
</dbReference>
<evidence type="ECO:0000313" key="1">
    <source>
        <dbReference type="EMBL" id="OHA48683.1"/>
    </source>
</evidence>
<accession>A0A1G2PK82</accession>
<dbReference type="STRING" id="1802362.A2806_00980"/>
<reference evidence="1 2" key="1">
    <citation type="journal article" date="2016" name="Nat. Commun.">
        <title>Thousands of microbial genomes shed light on interconnected biogeochemical processes in an aquifer system.</title>
        <authorList>
            <person name="Anantharaman K."/>
            <person name="Brown C.T."/>
            <person name="Hug L.A."/>
            <person name="Sharon I."/>
            <person name="Castelle C.J."/>
            <person name="Probst A.J."/>
            <person name="Thomas B.C."/>
            <person name="Singh A."/>
            <person name="Wilkins M.J."/>
            <person name="Karaoz U."/>
            <person name="Brodie E.L."/>
            <person name="Williams K.H."/>
            <person name="Hubbard S.S."/>
            <person name="Banfield J.F."/>
        </authorList>
    </citation>
    <scope>NUCLEOTIDE SEQUENCE [LARGE SCALE GENOMIC DNA]</scope>
</reference>
<dbReference type="EMBL" id="MHSS01000004">
    <property type="protein sequence ID" value="OHA48683.1"/>
    <property type="molecule type" value="Genomic_DNA"/>
</dbReference>
<dbReference type="AlphaFoldDB" id="A0A1G2PK82"/>
<sequence>MKAGQLEVGFVVNFTQTGRIAHVWDDKSQKRKREPLPDRRVDGVVTSIVAGANAVQITVHTPEERSITAHLPTEFNVGKVRQGRGSLTRWRCANRKSGCAAGEWTPESDVPIACPECGAEIDIEKEGSA</sequence>
<comment type="caution">
    <text evidence="1">The sequence shown here is derived from an EMBL/GenBank/DDBJ whole genome shotgun (WGS) entry which is preliminary data.</text>
</comment>
<evidence type="ECO:0000313" key="2">
    <source>
        <dbReference type="Proteomes" id="UP000177629"/>
    </source>
</evidence>
<gene>
    <name evidence="1" type="ORF">A2806_00980</name>
</gene>